<dbReference type="InterPro" id="IPR012337">
    <property type="entry name" value="RNaseH-like_sf"/>
</dbReference>
<accession>A0A0C2WR48</accession>
<dbReference type="GO" id="GO:0004535">
    <property type="term" value="F:poly(A)-specific ribonuclease activity"/>
    <property type="evidence" value="ECO:0007669"/>
    <property type="project" value="UniProtKB-EC"/>
</dbReference>
<proteinExistence type="inferred from homology"/>
<comment type="similarity">
    <text evidence="4">Belongs to the CAF1 family.</text>
</comment>
<keyword evidence="9" id="KW-0479">Metal-binding</keyword>
<dbReference type="InterPro" id="IPR036397">
    <property type="entry name" value="RNaseH_sf"/>
</dbReference>
<evidence type="ECO:0000256" key="13">
    <source>
        <dbReference type="ARBA" id="ARBA00022884"/>
    </source>
</evidence>
<evidence type="ECO:0000256" key="10">
    <source>
        <dbReference type="ARBA" id="ARBA00022801"/>
    </source>
</evidence>
<reference evidence="19 20" key="1">
    <citation type="submission" date="2014-04" db="EMBL/GenBank/DDBJ databases">
        <title>Evolutionary Origins and Diversification of the Mycorrhizal Mutualists.</title>
        <authorList>
            <consortium name="DOE Joint Genome Institute"/>
            <consortium name="Mycorrhizal Genomics Consortium"/>
            <person name="Kohler A."/>
            <person name="Kuo A."/>
            <person name="Nagy L.G."/>
            <person name="Floudas D."/>
            <person name="Copeland A."/>
            <person name="Barry K.W."/>
            <person name="Cichocki N."/>
            <person name="Veneault-Fourrey C."/>
            <person name="LaButti K."/>
            <person name="Lindquist E.A."/>
            <person name="Lipzen A."/>
            <person name="Lundell T."/>
            <person name="Morin E."/>
            <person name="Murat C."/>
            <person name="Riley R."/>
            <person name="Ohm R."/>
            <person name="Sun H."/>
            <person name="Tunlid A."/>
            <person name="Henrissat B."/>
            <person name="Grigoriev I.V."/>
            <person name="Hibbett D.S."/>
            <person name="Martin F."/>
        </authorList>
    </citation>
    <scope>NUCLEOTIDE SEQUENCE [LARGE SCALE GENOMIC DNA]</scope>
    <source>
        <strain evidence="19 20">Koide BX008</strain>
    </source>
</reference>
<dbReference type="STRING" id="946122.A0A0C2WR48"/>
<feature type="compositionally biased region" description="Basic and acidic residues" evidence="18">
    <location>
        <begin position="275"/>
        <end position="287"/>
    </location>
</feature>
<dbReference type="GO" id="GO:0005737">
    <property type="term" value="C:cytoplasm"/>
    <property type="evidence" value="ECO:0007669"/>
    <property type="project" value="UniProtKB-SubCell"/>
</dbReference>
<protein>
    <recommendedName>
        <fullName evidence="5">poly(A)-specific ribonuclease</fullName>
        <ecNumber evidence="5">3.1.13.4</ecNumber>
    </recommendedName>
</protein>
<evidence type="ECO:0000256" key="3">
    <source>
        <dbReference type="ARBA" id="ARBA00004496"/>
    </source>
</evidence>
<evidence type="ECO:0000256" key="5">
    <source>
        <dbReference type="ARBA" id="ARBA00012161"/>
    </source>
</evidence>
<evidence type="ECO:0000256" key="7">
    <source>
        <dbReference type="ARBA" id="ARBA00022491"/>
    </source>
</evidence>
<comment type="catalytic activity">
    <reaction evidence="1">
        <text>Exonucleolytic cleavage of poly(A) to 5'-AMP.</text>
        <dbReference type="EC" id="3.1.13.4"/>
    </reaction>
</comment>
<dbReference type="Pfam" id="PF04857">
    <property type="entry name" value="CAF1"/>
    <property type="match status" value="2"/>
</dbReference>
<keyword evidence="11" id="KW-0269">Exonuclease</keyword>
<evidence type="ECO:0000256" key="18">
    <source>
        <dbReference type="SAM" id="MobiDB-lite"/>
    </source>
</evidence>
<evidence type="ECO:0000256" key="16">
    <source>
        <dbReference type="ARBA" id="ARBA00023163"/>
    </source>
</evidence>
<keyword evidence="20" id="KW-1185">Reference proteome</keyword>
<evidence type="ECO:0000313" key="19">
    <source>
        <dbReference type="EMBL" id="KIL59216.1"/>
    </source>
</evidence>
<keyword evidence="17" id="KW-0539">Nucleus</keyword>
<evidence type="ECO:0000256" key="15">
    <source>
        <dbReference type="ARBA" id="ARBA00023158"/>
    </source>
</evidence>
<keyword evidence="13" id="KW-0694">RNA-binding</keyword>
<organism evidence="19 20">
    <name type="scientific">Amanita muscaria (strain Koide BX008)</name>
    <dbReference type="NCBI Taxonomy" id="946122"/>
    <lineage>
        <taxon>Eukaryota</taxon>
        <taxon>Fungi</taxon>
        <taxon>Dikarya</taxon>
        <taxon>Basidiomycota</taxon>
        <taxon>Agaricomycotina</taxon>
        <taxon>Agaricomycetes</taxon>
        <taxon>Agaricomycetidae</taxon>
        <taxon>Agaricales</taxon>
        <taxon>Pluteineae</taxon>
        <taxon>Amanitaceae</taxon>
        <taxon>Amanita</taxon>
    </lineage>
</organism>
<keyword evidence="10" id="KW-0378">Hydrolase</keyword>
<dbReference type="GO" id="GO:0005634">
    <property type="term" value="C:nucleus"/>
    <property type="evidence" value="ECO:0007669"/>
    <property type="project" value="UniProtKB-SubCell"/>
</dbReference>
<dbReference type="OrthoDB" id="1164111at2759"/>
<evidence type="ECO:0000256" key="2">
    <source>
        <dbReference type="ARBA" id="ARBA00004123"/>
    </source>
</evidence>
<evidence type="ECO:0000256" key="1">
    <source>
        <dbReference type="ARBA" id="ARBA00001663"/>
    </source>
</evidence>
<dbReference type="GO" id="GO:0031047">
    <property type="term" value="P:regulatory ncRNA-mediated gene silencing"/>
    <property type="evidence" value="ECO:0007669"/>
    <property type="project" value="UniProtKB-KW"/>
</dbReference>
<evidence type="ECO:0000256" key="8">
    <source>
        <dbReference type="ARBA" id="ARBA00022722"/>
    </source>
</evidence>
<dbReference type="GO" id="GO:0006417">
    <property type="term" value="P:regulation of translation"/>
    <property type="evidence" value="ECO:0007669"/>
    <property type="project" value="UniProtKB-KW"/>
</dbReference>
<keyword evidence="8" id="KW-0540">Nuclease</keyword>
<evidence type="ECO:0000256" key="6">
    <source>
        <dbReference type="ARBA" id="ARBA00022490"/>
    </source>
</evidence>
<dbReference type="PANTHER" id="PTHR10797">
    <property type="entry name" value="CCR4-NOT TRANSCRIPTION COMPLEX SUBUNIT"/>
    <property type="match status" value="1"/>
</dbReference>
<evidence type="ECO:0000256" key="14">
    <source>
        <dbReference type="ARBA" id="ARBA00023015"/>
    </source>
</evidence>
<evidence type="ECO:0000256" key="12">
    <source>
        <dbReference type="ARBA" id="ARBA00022845"/>
    </source>
</evidence>
<gene>
    <name evidence="19" type="ORF">M378DRAFT_169624</name>
</gene>
<keyword evidence="16" id="KW-0804">Transcription</keyword>
<evidence type="ECO:0000256" key="11">
    <source>
        <dbReference type="ARBA" id="ARBA00022839"/>
    </source>
</evidence>
<dbReference type="GO" id="GO:0003723">
    <property type="term" value="F:RNA binding"/>
    <property type="evidence" value="ECO:0007669"/>
    <property type="project" value="UniProtKB-KW"/>
</dbReference>
<dbReference type="AlphaFoldDB" id="A0A0C2WR48"/>
<keyword evidence="6" id="KW-0963">Cytoplasm</keyword>
<dbReference type="Proteomes" id="UP000054549">
    <property type="component" value="Unassembled WGS sequence"/>
</dbReference>
<keyword evidence="15" id="KW-0943">RNA-mediated gene silencing</keyword>
<dbReference type="Gene3D" id="3.30.420.10">
    <property type="entry name" value="Ribonuclease H-like superfamily/Ribonuclease H"/>
    <property type="match status" value="1"/>
</dbReference>
<dbReference type="FunCoup" id="A0A0C2WR48">
    <property type="interactions" value="657"/>
</dbReference>
<dbReference type="EMBL" id="KN818320">
    <property type="protein sequence ID" value="KIL59216.1"/>
    <property type="molecule type" value="Genomic_DNA"/>
</dbReference>
<dbReference type="EC" id="3.1.13.4" evidence="5"/>
<dbReference type="InParanoid" id="A0A0C2WR48"/>
<feature type="region of interest" description="Disordered" evidence="18">
    <location>
        <begin position="271"/>
        <end position="296"/>
    </location>
</feature>
<dbReference type="GO" id="GO:0030014">
    <property type="term" value="C:CCR4-NOT complex"/>
    <property type="evidence" value="ECO:0007669"/>
    <property type="project" value="InterPro"/>
</dbReference>
<keyword evidence="12" id="KW-0810">Translation regulation</keyword>
<dbReference type="FunFam" id="3.30.420.10:FF:000005">
    <property type="entry name" value="CCR4-NOT transcription complex subunit 7"/>
    <property type="match status" value="1"/>
</dbReference>
<keyword evidence="7" id="KW-0678">Repressor</keyword>
<sequence>MSRIRDVWAQNLEKEMRVIRDLVDVYPYIAMDTEFPGVVARPIGTFKASSDYHYQTMRCNVDLLKIIQVGITLADENGQFPEGCCTWQFNFKFSVGEDIYAPESIELLQKSGIDFERHEKCGIQPNDFAELMITSGLVLAPETKWISFHSGYDFGYFVKLLTAESLPTSEDNFFSLLHIWFPTVYDIKFLMRTCKPLKGGLQEVADDLGVARTGPSHQAGSDSLLTASTFFKLCEIYFNNQIDDEEYSGKLYGLGQTFNLVNGFADPSRGGATIAEKDDRTPLRERSQTPGLNGVQTGHGLPLGLGALQTGALPTPLPSATFAPMGANAYMRTSLVGGGR</sequence>
<dbReference type="SUPFAM" id="SSF53098">
    <property type="entry name" value="Ribonuclease H-like"/>
    <property type="match status" value="1"/>
</dbReference>
<dbReference type="HOGENOM" id="CLU_027974_0_2_1"/>
<evidence type="ECO:0000256" key="17">
    <source>
        <dbReference type="ARBA" id="ARBA00023242"/>
    </source>
</evidence>
<dbReference type="InterPro" id="IPR006941">
    <property type="entry name" value="RNase_CAF1"/>
</dbReference>
<comment type="subcellular location">
    <subcellularLocation>
        <location evidence="3">Cytoplasm</location>
    </subcellularLocation>
    <subcellularLocation>
        <location evidence="2">Nucleus</location>
    </subcellularLocation>
</comment>
<dbReference type="GO" id="GO:0046872">
    <property type="term" value="F:metal ion binding"/>
    <property type="evidence" value="ECO:0007669"/>
    <property type="project" value="UniProtKB-KW"/>
</dbReference>
<evidence type="ECO:0000256" key="9">
    <source>
        <dbReference type="ARBA" id="ARBA00022723"/>
    </source>
</evidence>
<keyword evidence="14" id="KW-0805">Transcription regulation</keyword>
<name>A0A0C2WR48_AMAMK</name>
<evidence type="ECO:0000256" key="4">
    <source>
        <dbReference type="ARBA" id="ARBA00008372"/>
    </source>
</evidence>
<evidence type="ECO:0000313" key="20">
    <source>
        <dbReference type="Proteomes" id="UP000054549"/>
    </source>
</evidence>
<dbReference type="InterPro" id="IPR039637">
    <property type="entry name" value="CNOT7/CNOT8/Pop2"/>
</dbReference>